<feature type="signal peptide" evidence="1">
    <location>
        <begin position="1"/>
        <end position="20"/>
    </location>
</feature>
<organism evidence="2 3">
    <name type="scientific">Tropilaelaps mercedesae</name>
    <dbReference type="NCBI Taxonomy" id="418985"/>
    <lineage>
        <taxon>Eukaryota</taxon>
        <taxon>Metazoa</taxon>
        <taxon>Ecdysozoa</taxon>
        <taxon>Arthropoda</taxon>
        <taxon>Chelicerata</taxon>
        <taxon>Arachnida</taxon>
        <taxon>Acari</taxon>
        <taxon>Parasitiformes</taxon>
        <taxon>Mesostigmata</taxon>
        <taxon>Gamasina</taxon>
        <taxon>Dermanyssoidea</taxon>
        <taxon>Laelapidae</taxon>
        <taxon>Tropilaelaps</taxon>
    </lineage>
</organism>
<evidence type="ECO:0000256" key="1">
    <source>
        <dbReference type="SAM" id="SignalP"/>
    </source>
</evidence>
<keyword evidence="1" id="KW-0732">Signal</keyword>
<keyword evidence="3" id="KW-1185">Reference proteome</keyword>
<evidence type="ECO:0000313" key="2">
    <source>
        <dbReference type="EMBL" id="OQR72198.1"/>
    </source>
</evidence>
<dbReference type="EMBL" id="MNPL01012338">
    <property type="protein sequence ID" value="OQR72198.1"/>
    <property type="molecule type" value="Genomic_DNA"/>
</dbReference>
<gene>
    <name evidence="2" type="ORF">BIW11_10537</name>
</gene>
<sequence length="315" mass="35268">MLSPARIFVFAVLVAHTTVGLRPLDPEQIKLLTAVYDAYVAQNLSYDCFRYADHNSVAECDCLACVNAQPDFVHRMCSFRQAQEKLQETELASTSRGSNNVWKAICDQKCGSRVPSRCCDPAVSRVPFQQGCPTCLPTRESGSTVGQHPSCVLAETDASKRPSGLNWLERYSRFVAAMDRAQLSRKCISYALVRNANPCDCKPCLESEGSTRALREKFCEYGRLVRATKELVRPDFWGNNDYFLKFCDFETCPDMPRKCCTPHDGGDSNEGRYPVDGKGCPVCLPTSELFGFGPRCQRKFQRLPAAVRDRLVARL</sequence>
<dbReference type="AlphaFoldDB" id="A0A1V9XFQ8"/>
<accession>A0A1V9XFQ8</accession>
<comment type="caution">
    <text evidence="2">The sequence shown here is derived from an EMBL/GenBank/DDBJ whole genome shotgun (WGS) entry which is preliminary data.</text>
</comment>
<feature type="chain" id="PRO_5012144809" evidence="1">
    <location>
        <begin position="21"/>
        <end position="315"/>
    </location>
</feature>
<proteinExistence type="predicted"/>
<dbReference type="OrthoDB" id="6490433at2759"/>
<protein>
    <submittedName>
        <fullName evidence="2">Uncharacterized protein</fullName>
    </submittedName>
</protein>
<name>A0A1V9XFQ8_9ACAR</name>
<evidence type="ECO:0000313" key="3">
    <source>
        <dbReference type="Proteomes" id="UP000192247"/>
    </source>
</evidence>
<dbReference type="Proteomes" id="UP000192247">
    <property type="component" value="Unassembled WGS sequence"/>
</dbReference>
<dbReference type="InParanoid" id="A0A1V9XFQ8"/>
<reference evidence="2 3" key="1">
    <citation type="journal article" date="2017" name="Gigascience">
        <title>Draft genome of the honey bee ectoparasitic mite, Tropilaelaps mercedesae, is shaped by the parasitic life history.</title>
        <authorList>
            <person name="Dong X."/>
            <person name="Armstrong S.D."/>
            <person name="Xia D."/>
            <person name="Makepeace B.L."/>
            <person name="Darby A.C."/>
            <person name="Kadowaki T."/>
        </authorList>
    </citation>
    <scope>NUCLEOTIDE SEQUENCE [LARGE SCALE GENOMIC DNA]</scope>
    <source>
        <strain evidence="2">Wuxi-XJTLU</strain>
    </source>
</reference>